<sequence length="615" mass="69386">MISINELRSIHSELNKFNKMKSILSSVLCVALLASNARSQTVCPETPTCDEQQNQQLDGSCNNLLNPGWGTANRPYARFVPANYADGIWEPAHTRSGNPLPNARKLSLNLFGETEMEHPRNTLVSMQFGQFVAHDLSFTADAGGIQCCAEGRVVPRELASSRCLPIEVAQDDPVLGVEGIECMNLVRTKTTLEDPCSTLEGEMAEQLSSVTAYLDLSVVYGNSLEQCNSLRTFERGQMKVEQRNGKPWLPSHPNKTATCNVKDDSESCFLTGDVRSNQSPHLTLIHQAFVLEHNRLAGELAELNPDWDDGVLFQQARKINIAQYQRIVYYEWLPIYLGRQNMVEAGVLPELDGRNFARDYNQTVDPAVDNAFATAAFRFFHNLIAGHLDLVAESQQPTGSIRLSDWFNNPSVLEKDQNYESLSRGMVYQPHDRPNVHLTPEVKHYLFRHGGRVGVDLKAIDIQRARDHGLASYNDYREFCGLPRVTSWEEFGDLLRPQSVGSISEQYESVDDVELAVGGALERHYGDGMTGETFSCILLDQFRRTRVSDRFFFENDSKFTARQLHEVRKSTMARVLCDNTQGLEEIQEQAFFLVNEENPVVSCRQLPVVNLDRWR</sequence>
<keyword evidence="4" id="KW-1185">Reference proteome</keyword>
<name>A0A182SDF7_9DIPT</name>
<feature type="binding site" description="axial binding residue" evidence="2">
    <location>
        <position position="381"/>
    </location>
    <ligand>
        <name>heme b</name>
        <dbReference type="ChEBI" id="CHEBI:60344"/>
    </ligand>
    <ligandPart>
        <name>Fe</name>
        <dbReference type="ChEBI" id="CHEBI:18248"/>
    </ligandPart>
</feature>
<dbReference type="VEuPathDB" id="VectorBase:AMAM004556"/>
<dbReference type="CDD" id="cd09823">
    <property type="entry name" value="peroxinectin_like"/>
    <property type="match status" value="1"/>
</dbReference>
<reference evidence="4" key="1">
    <citation type="submission" date="2013-09" db="EMBL/GenBank/DDBJ databases">
        <title>The Genome Sequence of Anopheles maculatus species B.</title>
        <authorList>
            <consortium name="The Broad Institute Genomics Platform"/>
            <person name="Neafsey D.E."/>
            <person name="Besansky N."/>
            <person name="Howell P."/>
            <person name="Walton C."/>
            <person name="Young S.K."/>
            <person name="Zeng Q."/>
            <person name="Gargeya S."/>
            <person name="Fitzgerald M."/>
            <person name="Haas B."/>
            <person name="Abouelleil A."/>
            <person name="Allen A.W."/>
            <person name="Alvarado L."/>
            <person name="Arachchi H.M."/>
            <person name="Berlin A.M."/>
            <person name="Chapman S.B."/>
            <person name="Gainer-Dewar J."/>
            <person name="Goldberg J."/>
            <person name="Griggs A."/>
            <person name="Gujja S."/>
            <person name="Hansen M."/>
            <person name="Howarth C."/>
            <person name="Imamovic A."/>
            <person name="Ireland A."/>
            <person name="Larimer J."/>
            <person name="McCowan C."/>
            <person name="Murphy C."/>
            <person name="Pearson M."/>
            <person name="Poon T.W."/>
            <person name="Priest M."/>
            <person name="Roberts A."/>
            <person name="Saif S."/>
            <person name="Shea T."/>
            <person name="Sisk P."/>
            <person name="Sykes S."/>
            <person name="Wortman J."/>
            <person name="Nusbaum C."/>
            <person name="Birren B."/>
        </authorList>
    </citation>
    <scope>NUCLEOTIDE SEQUENCE [LARGE SCALE GENOMIC DNA]</scope>
    <source>
        <strain evidence="4">maculatus3</strain>
    </source>
</reference>
<dbReference type="PRINTS" id="PR00457">
    <property type="entry name" value="ANPEROXIDASE"/>
</dbReference>
<keyword evidence="2" id="KW-0349">Heme</keyword>
<dbReference type="Gene3D" id="1.10.640.10">
    <property type="entry name" value="Haem peroxidase domain superfamily, animal type"/>
    <property type="match status" value="1"/>
</dbReference>
<dbReference type="InterPro" id="IPR019791">
    <property type="entry name" value="Haem_peroxidase_animal"/>
</dbReference>
<dbReference type="FunFam" id="1.10.640.10:FF:000009">
    <property type="entry name" value="Peroxidase, isoform B"/>
    <property type="match status" value="1"/>
</dbReference>
<keyword evidence="1" id="KW-0575">Peroxidase</keyword>
<evidence type="ECO:0000313" key="4">
    <source>
        <dbReference type="Proteomes" id="UP000075901"/>
    </source>
</evidence>
<keyword evidence="2" id="KW-0479">Metal-binding</keyword>
<dbReference type="GO" id="GO:0046872">
    <property type="term" value="F:metal ion binding"/>
    <property type="evidence" value="ECO:0007669"/>
    <property type="project" value="UniProtKB-KW"/>
</dbReference>
<dbReference type="Pfam" id="PF03098">
    <property type="entry name" value="An_peroxidase"/>
    <property type="match status" value="1"/>
</dbReference>
<dbReference type="SUPFAM" id="SSF48113">
    <property type="entry name" value="Heme-dependent peroxidases"/>
    <property type="match status" value="1"/>
</dbReference>
<reference evidence="3" key="2">
    <citation type="submission" date="2020-05" db="UniProtKB">
        <authorList>
            <consortium name="EnsemblMetazoa"/>
        </authorList>
    </citation>
    <scope>IDENTIFICATION</scope>
    <source>
        <strain evidence="3">maculatus3</strain>
    </source>
</reference>
<keyword evidence="1" id="KW-0560">Oxidoreductase</keyword>
<dbReference type="PANTHER" id="PTHR11475:SF86">
    <property type="entry name" value="PEROXIDASE"/>
    <property type="match status" value="1"/>
</dbReference>
<evidence type="ECO:0000256" key="1">
    <source>
        <dbReference type="ARBA" id="ARBA00022559"/>
    </source>
</evidence>
<accession>A0A182SDF7</accession>
<dbReference type="Proteomes" id="UP000075901">
    <property type="component" value="Unassembled WGS sequence"/>
</dbReference>
<evidence type="ECO:0000256" key="2">
    <source>
        <dbReference type="PIRSR" id="PIRSR619791-2"/>
    </source>
</evidence>
<evidence type="ECO:0000313" key="3">
    <source>
        <dbReference type="EnsemblMetazoa" id="AMAM004556-PA"/>
    </source>
</evidence>
<dbReference type="GO" id="GO:0006979">
    <property type="term" value="P:response to oxidative stress"/>
    <property type="evidence" value="ECO:0007669"/>
    <property type="project" value="InterPro"/>
</dbReference>
<evidence type="ECO:0008006" key="5">
    <source>
        <dbReference type="Google" id="ProtNLM"/>
    </source>
</evidence>
<dbReference type="PANTHER" id="PTHR11475">
    <property type="entry name" value="OXIDASE/PEROXIDASE"/>
    <property type="match status" value="1"/>
</dbReference>
<dbReference type="AlphaFoldDB" id="A0A182SDF7"/>
<dbReference type="GO" id="GO:0020037">
    <property type="term" value="F:heme binding"/>
    <property type="evidence" value="ECO:0007669"/>
    <property type="project" value="InterPro"/>
</dbReference>
<protein>
    <recommendedName>
        <fullName evidence="5">Heme peroxidase 1</fullName>
    </recommendedName>
</protein>
<dbReference type="PROSITE" id="PS50292">
    <property type="entry name" value="PEROXIDASE_3"/>
    <property type="match status" value="1"/>
</dbReference>
<dbReference type="InterPro" id="IPR037120">
    <property type="entry name" value="Haem_peroxidase_sf_animal"/>
</dbReference>
<proteinExistence type="predicted"/>
<dbReference type="GO" id="GO:0004601">
    <property type="term" value="F:peroxidase activity"/>
    <property type="evidence" value="ECO:0007669"/>
    <property type="project" value="UniProtKB-KW"/>
</dbReference>
<keyword evidence="2" id="KW-0408">Iron</keyword>
<organism evidence="3 4">
    <name type="scientific">Anopheles maculatus</name>
    <dbReference type="NCBI Taxonomy" id="74869"/>
    <lineage>
        <taxon>Eukaryota</taxon>
        <taxon>Metazoa</taxon>
        <taxon>Ecdysozoa</taxon>
        <taxon>Arthropoda</taxon>
        <taxon>Hexapoda</taxon>
        <taxon>Insecta</taxon>
        <taxon>Pterygota</taxon>
        <taxon>Neoptera</taxon>
        <taxon>Endopterygota</taxon>
        <taxon>Diptera</taxon>
        <taxon>Nematocera</taxon>
        <taxon>Culicoidea</taxon>
        <taxon>Culicidae</taxon>
        <taxon>Anophelinae</taxon>
        <taxon>Anopheles</taxon>
        <taxon>Anopheles maculatus group</taxon>
    </lineage>
</organism>
<dbReference type="InterPro" id="IPR010255">
    <property type="entry name" value="Haem_peroxidase_sf"/>
</dbReference>
<dbReference type="EnsemblMetazoa" id="AMAM004556-RA">
    <property type="protein sequence ID" value="AMAM004556-PA"/>
    <property type="gene ID" value="AMAM004556"/>
</dbReference>